<gene>
    <name evidence="2" type="ORF">XAC3562_160032</name>
</gene>
<reference evidence="2 3" key="1">
    <citation type="submission" date="2014-09" db="EMBL/GenBank/DDBJ databases">
        <authorList>
            <person name="Regsiter A."/>
        </authorList>
    </citation>
    <scope>NUCLEOTIDE SEQUENCE [LARGE SCALE GENOMIC DNA]</scope>
</reference>
<feature type="compositionally biased region" description="Polar residues" evidence="1">
    <location>
        <begin position="32"/>
        <end position="43"/>
    </location>
</feature>
<protein>
    <submittedName>
        <fullName evidence="2">Uncharacterized protein</fullName>
    </submittedName>
</protein>
<organism evidence="2 3">
    <name type="scientific">Xanthomonas citri pv. citri</name>
    <dbReference type="NCBI Taxonomy" id="611301"/>
    <lineage>
        <taxon>Bacteria</taxon>
        <taxon>Pseudomonadati</taxon>
        <taxon>Pseudomonadota</taxon>
        <taxon>Gammaproteobacteria</taxon>
        <taxon>Lysobacterales</taxon>
        <taxon>Lysobacteraceae</taxon>
        <taxon>Xanthomonas</taxon>
    </lineage>
</organism>
<keyword evidence="3" id="KW-1185">Reference proteome</keyword>
<evidence type="ECO:0000256" key="1">
    <source>
        <dbReference type="SAM" id="MobiDB-lite"/>
    </source>
</evidence>
<comment type="caution">
    <text evidence="2">The sequence shown here is derived from an EMBL/GenBank/DDBJ whole genome shotgun (WGS) entry which is preliminary data.</text>
</comment>
<dbReference type="EMBL" id="CCXZ01000068">
    <property type="protein sequence ID" value="CEG14973.1"/>
    <property type="molecule type" value="Genomic_DNA"/>
</dbReference>
<evidence type="ECO:0000313" key="2">
    <source>
        <dbReference type="EMBL" id="CEG14973.1"/>
    </source>
</evidence>
<evidence type="ECO:0000313" key="3">
    <source>
        <dbReference type="Proteomes" id="UP000052230"/>
    </source>
</evidence>
<name>A0A0U5F9X2_XANCI</name>
<accession>A0A0U5F9X2</accession>
<dbReference type="Proteomes" id="UP000052230">
    <property type="component" value="Unassembled WGS sequence"/>
</dbReference>
<feature type="compositionally biased region" description="Basic and acidic residues" evidence="1">
    <location>
        <begin position="1"/>
        <end position="17"/>
    </location>
</feature>
<proteinExistence type="predicted"/>
<sequence>MSERAGHRARHWWDLPHGRGKPSKTWTHYPKISNTATKTQSPRRTVHPRATARTDQAAGAST</sequence>
<feature type="region of interest" description="Disordered" evidence="1">
    <location>
        <begin position="1"/>
        <end position="62"/>
    </location>
</feature>
<dbReference type="AlphaFoldDB" id="A0A0U5F9X2"/>